<keyword evidence="2" id="KW-0732">Signal</keyword>
<protein>
    <submittedName>
        <fullName evidence="4">ABC transporter substrate-binding protein</fullName>
    </submittedName>
</protein>
<name>A0ABV7EUR6_9GAMM</name>
<dbReference type="EMBL" id="JBHRSS010000008">
    <property type="protein sequence ID" value="MFC3105347.1"/>
    <property type="molecule type" value="Genomic_DNA"/>
</dbReference>
<dbReference type="Gene3D" id="3.40.50.2300">
    <property type="match status" value="2"/>
</dbReference>
<dbReference type="InterPro" id="IPR006311">
    <property type="entry name" value="TAT_signal"/>
</dbReference>
<proteinExistence type="inferred from homology"/>
<dbReference type="InterPro" id="IPR028082">
    <property type="entry name" value="Peripla_BP_I"/>
</dbReference>
<dbReference type="RefSeq" id="WP_380690904.1">
    <property type="nucleotide sequence ID" value="NZ_JBHRSS010000008.1"/>
</dbReference>
<comment type="caution">
    <text evidence="4">The sequence shown here is derived from an EMBL/GenBank/DDBJ whole genome shotgun (WGS) entry which is preliminary data.</text>
</comment>
<organism evidence="4 5">
    <name type="scientific">Salinisphaera aquimarina</name>
    <dbReference type="NCBI Taxonomy" id="2094031"/>
    <lineage>
        <taxon>Bacteria</taxon>
        <taxon>Pseudomonadati</taxon>
        <taxon>Pseudomonadota</taxon>
        <taxon>Gammaproteobacteria</taxon>
        <taxon>Salinisphaerales</taxon>
        <taxon>Salinisphaeraceae</taxon>
        <taxon>Salinisphaera</taxon>
    </lineage>
</organism>
<dbReference type="Pfam" id="PF13458">
    <property type="entry name" value="Peripla_BP_6"/>
    <property type="match status" value="1"/>
</dbReference>
<sequence>MNNDHDDVRQDRRKLLKAGAALGAAATIGPFFIGNARAAEPLRIGLLLPKSGSYAVQGAQGQQGAMLALEDFGGHVNDRPVEVVWYDENGPQTTQQNMHKLIEEKHVVAVQGGISSGDILAIMPVAERASVPLMATGPNASEITGAQCSKHTFRVDLPNYTTVRSVYPELAKHGKNWYFIYASYAWGIDGFNQMKGVLTEDGGKVVGADKTPLGTTDFSSYILKVMSAEPDALFLGIGGSDLTNFLKQFHQMGLTDKLPISALVANDTDLWSAGPAAATGIYPKIWNYANADNTQKSNQFAKTFEEKHGKPPESQAWQDYFGMSALLTALKQAKSTDGKDMVAFLEQHKFEGYKERPIYFRSWDHQLIQPTLVASVKKEIPDKYDYFDIASVQPGASEPLESIFPDQQTSECQLG</sequence>
<dbReference type="Proteomes" id="UP001595462">
    <property type="component" value="Unassembled WGS sequence"/>
</dbReference>
<dbReference type="InterPro" id="IPR019546">
    <property type="entry name" value="TAT_signal_bac_arc"/>
</dbReference>
<keyword evidence="5" id="KW-1185">Reference proteome</keyword>
<dbReference type="PANTHER" id="PTHR30483:SF6">
    <property type="entry name" value="PERIPLASMIC BINDING PROTEIN OF ABC TRANSPORTER FOR NATURAL AMINO ACIDS"/>
    <property type="match status" value="1"/>
</dbReference>
<dbReference type="NCBIfam" id="TIGR01409">
    <property type="entry name" value="TAT_signal_seq"/>
    <property type="match status" value="1"/>
</dbReference>
<evidence type="ECO:0000256" key="2">
    <source>
        <dbReference type="ARBA" id="ARBA00022729"/>
    </source>
</evidence>
<evidence type="ECO:0000259" key="3">
    <source>
        <dbReference type="Pfam" id="PF13458"/>
    </source>
</evidence>
<accession>A0ABV7EUR6</accession>
<evidence type="ECO:0000313" key="4">
    <source>
        <dbReference type="EMBL" id="MFC3105347.1"/>
    </source>
</evidence>
<feature type="domain" description="Leucine-binding protein" evidence="3">
    <location>
        <begin position="41"/>
        <end position="378"/>
    </location>
</feature>
<dbReference type="PANTHER" id="PTHR30483">
    <property type="entry name" value="LEUCINE-SPECIFIC-BINDING PROTEIN"/>
    <property type="match status" value="1"/>
</dbReference>
<gene>
    <name evidence="4" type="ORF">ACFOSU_15815</name>
</gene>
<reference evidence="5" key="1">
    <citation type="journal article" date="2019" name="Int. J. Syst. Evol. Microbiol.">
        <title>The Global Catalogue of Microorganisms (GCM) 10K type strain sequencing project: providing services to taxonomists for standard genome sequencing and annotation.</title>
        <authorList>
            <consortium name="The Broad Institute Genomics Platform"/>
            <consortium name="The Broad Institute Genome Sequencing Center for Infectious Disease"/>
            <person name="Wu L."/>
            <person name="Ma J."/>
        </authorList>
    </citation>
    <scope>NUCLEOTIDE SEQUENCE [LARGE SCALE GENOMIC DNA]</scope>
    <source>
        <strain evidence="5">KCTC 52640</strain>
    </source>
</reference>
<dbReference type="PROSITE" id="PS51318">
    <property type="entry name" value="TAT"/>
    <property type="match status" value="1"/>
</dbReference>
<evidence type="ECO:0000256" key="1">
    <source>
        <dbReference type="ARBA" id="ARBA00010062"/>
    </source>
</evidence>
<dbReference type="InterPro" id="IPR051010">
    <property type="entry name" value="BCAA_transport"/>
</dbReference>
<dbReference type="SUPFAM" id="SSF53822">
    <property type="entry name" value="Periplasmic binding protein-like I"/>
    <property type="match status" value="1"/>
</dbReference>
<evidence type="ECO:0000313" key="5">
    <source>
        <dbReference type="Proteomes" id="UP001595462"/>
    </source>
</evidence>
<comment type="similarity">
    <text evidence="1">Belongs to the leucine-binding protein family.</text>
</comment>
<dbReference type="InterPro" id="IPR028081">
    <property type="entry name" value="Leu-bd"/>
</dbReference>